<protein>
    <recommendedName>
        <fullName evidence="1">Immunity MXAN-0049 protein domain-containing protein</fullName>
    </recommendedName>
</protein>
<proteinExistence type="predicted"/>
<name>A0A848LD06_9BACT</name>
<evidence type="ECO:0000313" key="3">
    <source>
        <dbReference type="Proteomes" id="UP000518300"/>
    </source>
</evidence>
<feature type="domain" description="Immunity MXAN-0049 protein" evidence="1">
    <location>
        <begin position="81"/>
        <end position="192"/>
    </location>
</feature>
<reference evidence="2 3" key="1">
    <citation type="submission" date="2020-04" db="EMBL/GenBank/DDBJ databases">
        <title>Draft genome of Pyxidicoccus fallax type strain.</title>
        <authorList>
            <person name="Whitworth D.E."/>
        </authorList>
    </citation>
    <scope>NUCLEOTIDE SEQUENCE [LARGE SCALE GENOMIC DNA]</scope>
    <source>
        <strain evidence="2 3">DSM 14698</strain>
    </source>
</reference>
<dbReference type="Pfam" id="PF07791">
    <property type="entry name" value="Imm11"/>
    <property type="match status" value="1"/>
</dbReference>
<dbReference type="RefSeq" id="WP_169345606.1">
    <property type="nucleotide sequence ID" value="NZ_JABBJJ010000064.1"/>
</dbReference>
<evidence type="ECO:0000259" key="1">
    <source>
        <dbReference type="Pfam" id="PF07791"/>
    </source>
</evidence>
<dbReference type="AlphaFoldDB" id="A0A848LD06"/>
<keyword evidence="3" id="KW-1185">Reference proteome</keyword>
<accession>A0A848LD06</accession>
<comment type="caution">
    <text evidence="2">The sequence shown here is derived from an EMBL/GenBank/DDBJ whole genome shotgun (WGS) entry which is preliminary data.</text>
</comment>
<gene>
    <name evidence="2" type="ORF">HG543_15850</name>
</gene>
<dbReference type="InterPro" id="IPR012433">
    <property type="entry name" value="Imm11"/>
</dbReference>
<sequence length="192" mass="21822">MSRSSRYFALRQDVYVPGRWYLDEPVDSEGKELEDIWQFTEGHPVQVEQPLYVPCHRAGRSLDFSTTSVGATPILHPKVATVFEAFAPDDLQVLPVRVEGQAEQYFLLNVTRLVKCIDDSASEEVQYWRPEDGRPEKTGRYRSVLGLRIDKARVGDARVFRTWGWTVALIVAEELKVALERTGATGMSFTEV</sequence>
<organism evidence="2 3">
    <name type="scientific">Pyxidicoccus fallax</name>
    <dbReference type="NCBI Taxonomy" id="394095"/>
    <lineage>
        <taxon>Bacteria</taxon>
        <taxon>Pseudomonadati</taxon>
        <taxon>Myxococcota</taxon>
        <taxon>Myxococcia</taxon>
        <taxon>Myxococcales</taxon>
        <taxon>Cystobacterineae</taxon>
        <taxon>Myxococcaceae</taxon>
        <taxon>Pyxidicoccus</taxon>
    </lineage>
</organism>
<dbReference type="Proteomes" id="UP000518300">
    <property type="component" value="Unassembled WGS sequence"/>
</dbReference>
<evidence type="ECO:0000313" key="2">
    <source>
        <dbReference type="EMBL" id="NMO16314.1"/>
    </source>
</evidence>
<dbReference type="EMBL" id="JABBJJ010000064">
    <property type="protein sequence ID" value="NMO16314.1"/>
    <property type="molecule type" value="Genomic_DNA"/>
</dbReference>